<dbReference type="GO" id="GO:0009360">
    <property type="term" value="C:DNA polymerase III complex"/>
    <property type="evidence" value="ECO:0007669"/>
    <property type="project" value="UniProtKB-UniRule"/>
</dbReference>
<evidence type="ECO:0000259" key="10">
    <source>
        <dbReference type="Pfam" id="PF06144"/>
    </source>
</evidence>
<dbReference type="GO" id="GO:0003887">
    <property type="term" value="F:DNA-directed DNA polymerase activity"/>
    <property type="evidence" value="ECO:0007669"/>
    <property type="project" value="UniProtKB-UniRule"/>
</dbReference>
<dbReference type="EMBL" id="NTJZ01000014">
    <property type="protein sequence ID" value="PDH32661.1"/>
    <property type="molecule type" value="Genomic_DNA"/>
</dbReference>
<comment type="similarity">
    <text evidence="7">Belongs to the DNA polymerase HolA subunit family.</text>
</comment>
<keyword evidence="6" id="KW-0239">DNA-directed DNA polymerase</keyword>
<dbReference type="Pfam" id="PF06144">
    <property type="entry name" value="DNA_pol3_delta"/>
    <property type="match status" value="1"/>
</dbReference>
<dbReference type="Gene3D" id="1.10.8.60">
    <property type="match status" value="1"/>
</dbReference>
<dbReference type="InterPro" id="IPR008921">
    <property type="entry name" value="DNA_pol3_clamp-load_cplx_C"/>
</dbReference>
<comment type="caution">
    <text evidence="12">The sequence shown here is derived from an EMBL/GenBank/DDBJ whole genome shotgun (WGS) entry which is preliminary data.</text>
</comment>
<reference evidence="12 13" key="1">
    <citation type="submission" date="2017-08" db="EMBL/GenBank/DDBJ databases">
        <title>Fine stratification of microbial communities through a metagenomic profile of the photic zone.</title>
        <authorList>
            <person name="Haro-Moreno J.M."/>
            <person name="Lopez-Perez M."/>
            <person name="De La Torre J."/>
            <person name="Picazo A."/>
            <person name="Camacho A."/>
            <person name="Rodriguez-Valera F."/>
        </authorList>
    </citation>
    <scope>NUCLEOTIDE SEQUENCE [LARGE SCALE GENOMIC DNA]</scope>
    <source>
        <strain evidence="12">MED-G28</strain>
    </source>
</reference>
<feature type="domain" description="DNA polymerase III delta N-terminal" evidence="10">
    <location>
        <begin position="20"/>
        <end position="137"/>
    </location>
</feature>
<evidence type="ECO:0000313" key="12">
    <source>
        <dbReference type="EMBL" id="PDH32661.1"/>
    </source>
</evidence>
<keyword evidence="4" id="KW-0548">Nucleotidyltransferase</keyword>
<dbReference type="SUPFAM" id="SSF52540">
    <property type="entry name" value="P-loop containing nucleoside triphosphate hydrolases"/>
    <property type="match status" value="1"/>
</dbReference>
<accession>A0A2A5W8G8</accession>
<dbReference type="InterPro" id="IPR027417">
    <property type="entry name" value="P-loop_NTPase"/>
</dbReference>
<dbReference type="Gene3D" id="3.40.50.300">
    <property type="entry name" value="P-loop containing nucleotide triphosphate hydrolases"/>
    <property type="match status" value="1"/>
</dbReference>
<dbReference type="CDD" id="cd18138">
    <property type="entry name" value="HLD_clamp_pol_III_delta"/>
    <property type="match status" value="1"/>
</dbReference>
<evidence type="ECO:0000256" key="1">
    <source>
        <dbReference type="ARBA" id="ARBA00012417"/>
    </source>
</evidence>
<dbReference type="AlphaFoldDB" id="A0A2A5W8G8"/>
<feature type="domain" description="DNA polymerase III subunit delta C-terminal" evidence="11">
    <location>
        <begin position="220"/>
        <end position="335"/>
    </location>
</feature>
<evidence type="ECO:0000313" key="13">
    <source>
        <dbReference type="Proteomes" id="UP000219329"/>
    </source>
</evidence>
<proteinExistence type="inferred from homology"/>
<dbReference type="Gene3D" id="1.20.272.10">
    <property type="match status" value="1"/>
</dbReference>
<dbReference type="GO" id="GO:0003677">
    <property type="term" value="F:DNA binding"/>
    <property type="evidence" value="ECO:0007669"/>
    <property type="project" value="InterPro"/>
</dbReference>
<dbReference type="InterPro" id="IPR032780">
    <property type="entry name" value="DNA_pol3_delt_C"/>
</dbReference>
<comment type="catalytic activity">
    <reaction evidence="8">
        <text>DNA(n) + a 2'-deoxyribonucleoside 5'-triphosphate = DNA(n+1) + diphosphate</text>
        <dbReference type="Rhea" id="RHEA:22508"/>
        <dbReference type="Rhea" id="RHEA-COMP:17339"/>
        <dbReference type="Rhea" id="RHEA-COMP:17340"/>
        <dbReference type="ChEBI" id="CHEBI:33019"/>
        <dbReference type="ChEBI" id="CHEBI:61560"/>
        <dbReference type="ChEBI" id="CHEBI:173112"/>
        <dbReference type="EC" id="2.7.7.7"/>
    </reaction>
</comment>
<evidence type="ECO:0000256" key="3">
    <source>
        <dbReference type="ARBA" id="ARBA00022679"/>
    </source>
</evidence>
<organism evidence="12 13">
    <name type="scientific">OM182 bacterium MED-G28</name>
    <dbReference type="NCBI Taxonomy" id="1986256"/>
    <lineage>
        <taxon>Bacteria</taxon>
        <taxon>Pseudomonadati</taxon>
        <taxon>Pseudomonadota</taxon>
        <taxon>Gammaproteobacteria</taxon>
        <taxon>OMG group</taxon>
        <taxon>OM182 clade</taxon>
    </lineage>
</organism>
<gene>
    <name evidence="12" type="primary">holA</name>
    <name evidence="12" type="ORF">CNF02_11275</name>
</gene>
<evidence type="ECO:0000256" key="4">
    <source>
        <dbReference type="ARBA" id="ARBA00022695"/>
    </source>
</evidence>
<dbReference type="PANTHER" id="PTHR34388:SF1">
    <property type="entry name" value="DNA POLYMERASE III SUBUNIT DELTA"/>
    <property type="match status" value="1"/>
</dbReference>
<evidence type="ECO:0000259" key="11">
    <source>
        <dbReference type="Pfam" id="PF14840"/>
    </source>
</evidence>
<dbReference type="SUPFAM" id="SSF48019">
    <property type="entry name" value="post-AAA+ oligomerization domain-like"/>
    <property type="match status" value="1"/>
</dbReference>
<evidence type="ECO:0000256" key="7">
    <source>
        <dbReference type="ARBA" id="ARBA00034754"/>
    </source>
</evidence>
<evidence type="ECO:0000256" key="5">
    <source>
        <dbReference type="ARBA" id="ARBA00022705"/>
    </source>
</evidence>
<name>A0A2A5W8G8_9GAMM</name>
<sequence length="348" mass="39340">MKLKPEQLARTLKSESFPLYWLAGDEPLLLQEAADSIRSHFRNSGVDERELFNIDKGFKWESFSHATSNLSLFAEQKLFELRLSSSKLDETGKSAIKEFLDEENPDYTLLISSPKLEAGLMNTKWFKGIEPKSIIVQIWPINKDGLSSWLSQRLIQEDINADAEALQLLSEKIEGNLLAAMQEIEKLKLLAHKGAGETINLDANTVMQVIADNSRYSVYNLIDSSLLGDGVRCQKILQNLRDEGLFPLIIVGALSRELRLLLPMIEKREDGQGINAILQANRVWFNRKQAVSNALQRLHSEDIWRLLDKVRKIDQAIKGMSLANPWDELSLLVLEISGQQTASMQKIG</sequence>
<dbReference type="InterPro" id="IPR010372">
    <property type="entry name" value="DNA_pol3_delta_N"/>
</dbReference>
<evidence type="ECO:0000256" key="9">
    <source>
        <dbReference type="NCBIfam" id="TIGR01128"/>
    </source>
</evidence>
<evidence type="ECO:0000256" key="8">
    <source>
        <dbReference type="ARBA" id="ARBA00049244"/>
    </source>
</evidence>
<dbReference type="GO" id="GO:0006261">
    <property type="term" value="P:DNA-templated DNA replication"/>
    <property type="evidence" value="ECO:0007669"/>
    <property type="project" value="TreeGrafter"/>
</dbReference>
<protein>
    <recommendedName>
        <fullName evidence="2 9">DNA polymerase III subunit delta</fullName>
        <ecNumber evidence="1 9">2.7.7.7</ecNumber>
    </recommendedName>
</protein>
<dbReference type="Pfam" id="PF14840">
    <property type="entry name" value="DNA_pol3_delt_C"/>
    <property type="match status" value="1"/>
</dbReference>
<keyword evidence="3" id="KW-0808">Transferase</keyword>
<dbReference type="InterPro" id="IPR005790">
    <property type="entry name" value="DNA_polIII_delta"/>
</dbReference>
<dbReference type="EC" id="2.7.7.7" evidence="1 9"/>
<evidence type="ECO:0000256" key="2">
    <source>
        <dbReference type="ARBA" id="ARBA00017703"/>
    </source>
</evidence>
<evidence type="ECO:0000256" key="6">
    <source>
        <dbReference type="ARBA" id="ARBA00022932"/>
    </source>
</evidence>
<dbReference type="PANTHER" id="PTHR34388">
    <property type="entry name" value="DNA POLYMERASE III SUBUNIT DELTA"/>
    <property type="match status" value="1"/>
</dbReference>
<keyword evidence="5" id="KW-0235">DNA replication</keyword>
<dbReference type="NCBIfam" id="TIGR01128">
    <property type="entry name" value="holA"/>
    <property type="match status" value="1"/>
</dbReference>
<dbReference type="Proteomes" id="UP000219329">
    <property type="component" value="Unassembled WGS sequence"/>
</dbReference>